<organism evidence="1 2">
    <name type="scientific">Hymenolepis diminuta</name>
    <name type="common">Rat tapeworm</name>
    <dbReference type="NCBI Taxonomy" id="6216"/>
    <lineage>
        <taxon>Eukaryota</taxon>
        <taxon>Metazoa</taxon>
        <taxon>Spiralia</taxon>
        <taxon>Lophotrochozoa</taxon>
        <taxon>Platyhelminthes</taxon>
        <taxon>Cestoda</taxon>
        <taxon>Eucestoda</taxon>
        <taxon>Cyclophyllidea</taxon>
        <taxon>Hymenolepididae</taxon>
        <taxon>Hymenolepis</taxon>
    </lineage>
</organism>
<sequence length="75" mass="8614">SGIKTRYVRKHTSEKDQSKCQLAPIQLNVLALSDPSLTNRLPRVYVNEPASNDEEVKNMGKKMYKLPFFFKKDNG</sequence>
<gene>
    <name evidence="1" type="ORF">WMSIL1_LOCUS1327</name>
</gene>
<evidence type="ECO:0000313" key="1">
    <source>
        <dbReference type="EMBL" id="VUZ40326.1"/>
    </source>
</evidence>
<dbReference type="Proteomes" id="UP000321570">
    <property type="component" value="Unassembled WGS sequence"/>
</dbReference>
<keyword evidence="2" id="KW-1185">Reference proteome</keyword>
<proteinExistence type="predicted"/>
<evidence type="ECO:0000313" key="2">
    <source>
        <dbReference type="Proteomes" id="UP000321570"/>
    </source>
</evidence>
<dbReference type="AlphaFoldDB" id="A0A564XZL4"/>
<feature type="non-terminal residue" evidence="1">
    <location>
        <position position="1"/>
    </location>
</feature>
<name>A0A564XZL4_HYMDI</name>
<dbReference type="EMBL" id="CABIJS010000033">
    <property type="protein sequence ID" value="VUZ40326.1"/>
    <property type="molecule type" value="Genomic_DNA"/>
</dbReference>
<reference evidence="1 2" key="1">
    <citation type="submission" date="2019-07" db="EMBL/GenBank/DDBJ databases">
        <authorList>
            <person name="Jastrzebski P J."/>
            <person name="Paukszto L."/>
            <person name="Jastrzebski P J."/>
        </authorList>
    </citation>
    <scope>NUCLEOTIDE SEQUENCE [LARGE SCALE GENOMIC DNA]</scope>
    <source>
        <strain evidence="1 2">WMS-il1</strain>
    </source>
</reference>
<protein>
    <submittedName>
        <fullName evidence="1">Uncharacterized protein</fullName>
    </submittedName>
</protein>
<accession>A0A564XZL4</accession>